<proteinExistence type="predicted"/>
<dbReference type="PANTHER" id="PTHR23023">
    <property type="entry name" value="DIMETHYLANILINE MONOOXYGENASE"/>
    <property type="match status" value="1"/>
</dbReference>
<keyword evidence="1" id="KW-0285">Flavoprotein</keyword>
<keyword evidence="3" id="KW-0560">Oxidoreductase</keyword>
<dbReference type="Proteomes" id="UP001194746">
    <property type="component" value="Unassembled WGS sequence"/>
</dbReference>
<evidence type="ECO:0000256" key="2">
    <source>
        <dbReference type="ARBA" id="ARBA00022827"/>
    </source>
</evidence>
<dbReference type="SUPFAM" id="SSF51905">
    <property type="entry name" value="FAD/NAD(P)-binding domain"/>
    <property type="match status" value="2"/>
</dbReference>
<sequence length="820" mass="91164">MNGLIAAKIYLDLAPSTNLLIIDDGSSIGGVWSRENIYPDLFAQASHGGFEYSCYPMPKVGITTDGFIPGTTVNAYFTSFARDHDLLRRLRLETRITYVDRAAKPPGWILSTAEKTEIHCFKLIWASGNSASPILPSLPSDGVFTPPVIHSRHIGEYMDHIDSEHIRNVLVVGGGKSAMDVAYLLSKAHKKIHWILREAGSGPMAIAVPKVGFWNIVDYLGTRLASSFSPSVMGTPTLWDYFLQRTWLGMMMITLYWRIGTAICDHHAGYGLNPDLQKLRPIPSGSFEVLHSWYMSVLKFHFIDAVSSMFWGRGGIGAASAPCFWGTIRQGDMEIEATEIASLAGPNVVKFRNGKYTAVDMVVLCTGYDKGYREFSPDLQEELGIYPSQKQKTRWKKLDVSSDQEIDRRLPFLRDAEPCNDAQTVGPNRHYRRMIVPHLASAGDRSILFVGQIHTAYMPLAGEVQALWGAAFLLGQLEVPDQRTMEEEISLFHSWARKRYLKQGERYAYFIYDFISYIDTLMDDLKLLKNRKSNPFAEWLTPYRPCDYRGLVKEYLDRQRKCDVVGRLETLIASGHQRLAFVTGANRGLGLGMVKHFIAKPNYVVVAAVRDPAHQSAQELSQLPTAQGTSIVVVKYDASVEQSAFDAVKEATDKGVDHIDYVVANAGIAKVYPLVKDVKRADLVEHLDVNVLSVVSLYQATRSLLEKSITNPVYAMMGSGGGALGRQPPVPNAAYGASKSILPWYGIRINAEDQWLNAFVLDPGWVQTEMGNQAAQNWGMESAPDNIDSTTGGMVDVVVKGTKEQYGGKVVLHTGEVQEW</sequence>
<keyword evidence="5" id="KW-1185">Reference proteome</keyword>
<organism evidence="4 5">
    <name type="scientific">Aspergillus nanangensis</name>
    <dbReference type="NCBI Taxonomy" id="2582783"/>
    <lineage>
        <taxon>Eukaryota</taxon>
        <taxon>Fungi</taxon>
        <taxon>Dikarya</taxon>
        <taxon>Ascomycota</taxon>
        <taxon>Pezizomycotina</taxon>
        <taxon>Eurotiomycetes</taxon>
        <taxon>Eurotiomycetidae</taxon>
        <taxon>Eurotiales</taxon>
        <taxon>Aspergillaceae</taxon>
        <taxon>Aspergillus</taxon>
        <taxon>Aspergillus subgen. Circumdati</taxon>
    </lineage>
</organism>
<dbReference type="InterPro" id="IPR002347">
    <property type="entry name" value="SDR_fam"/>
</dbReference>
<evidence type="ECO:0000313" key="4">
    <source>
        <dbReference type="EMBL" id="KAF9890415.1"/>
    </source>
</evidence>
<dbReference type="Pfam" id="PF00106">
    <property type="entry name" value="adh_short"/>
    <property type="match status" value="1"/>
</dbReference>
<accession>A0AAD4CPP6</accession>
<keyword evidence="2" id="KW-0274">FAD</keyword>
<reference evidence="4" key="2">
    <citation type="submission" date="2020-02" db="EMBL/GenBank/DDBJ databases">
        <authorList>
            <person name="Gilchrist C.L.M."/>
            <person name="Chooi Y.-H."/>
        </authorList>
    </citation>
    <scope>NUCLEOTIDE SEQUENCE</scope>
    <source>
        <strain evidence="4">MST-FP2251</strain>
    </source>
</reference>
<evidence type="ECO:0000256" key="3">
    <source>
        <dbReference type="ARBA" id="ARBA00023002"/>
    </source>
</evidence>
<dbReference type="InterPro" id="IPR036188">
    <property type="entry name" value="FAD/NAD-bd_sf"/>
</dbReference>
<dbReference type="AlphaFoldDB" id="A0AAD4CPP6"/>
<evidence type="ECO:0000313" key="5">
    <source>
        <dbReference type="Proteomes" id="UP001194746"/>
    </source>
</evidence>
<dbReference type="Pfam" id="PF13738">
    <property type="entry name" value="Pyr_redox_3"/>
    <property type="match status" value="1"/>
</dbReference>
<evidence type="ECO:0000256" key="1">
    <source>
        <dbReference type="ARBA" id="ARBA00022630"/>
    </source>
</evidence>
<dbReference type="InterPro" id="IPR036291">
    <property type="entry name" value="NAD(P)-bd_dom_sf"/>
</dbReference>
<protein>
    <submittedName>
        <fullName evidence="4">Uncharacterized protein</fullName>
    </submittedName>
</protein>
<dbReference type="SUPFAM" id="SSF51735">
    <property type="entry name" value="NAD(P)-binding Rossmann-fold domains"/>
    <property type="match status" value="1"/>
</dbReference>
<dbReference type="InterPro" id="IPR050346">
    <property type="entry name" value="FMO-like"/>
</dbReference>
<gene>
    <name evidence="4" type="ORF">FE257_006083</name>
</gene>
<dbReference type="PRINTS" id="PR00081">
    <property type="entry name" value="GDHRDH"/>
</dbReference>
<dbReference type="Gene3D" id="3.40.50.720">
    <property type="entry name" value="NAD(P)-binding Rossmann-like Domain"/>
    <property type="match status" value="1"/>
</dbReference>
<dbReference type="EMBL" id="VCAU01000027">
    <property type="protein sequence ID" value="KAF9890415.1"/>
    <property type="molecule type" value="Genomic_DNA"/>
</dbReference>
<dbReference type="GO" id="GO:0016491">
    <property type="term" value="F:oxidoreductase activity"/>
    <property type="evidence" value="ECO:0007669"/>
    <property type="project" value="UniProtKB-KW"/>
</dbReference>
<reference evidence="4" key="1">
    <citation type="journal article" date="2019" name="Beilstein J. Org. Chem.">
        <title>Nanangenines: drimane sesquiterpenoids as the dominant metabolite cohort of a novel Australian fungus, Aspergillus nanangensis.</title>
        <authorList>
            <person name="Lacey H.J."/>
            <person name="Gilchrist C.L.M."/>
            <person name="Crombie A."/>
            <person name="Kalaitzis J.A."/>
            <person name="Vuong D."/>
            <person name="Rutledge P.J."/>
            <person name="Turner P."/>
            <person name="Pitt J.I."/>
            <person name="Lacey E."/>
            <person name="Chooi Y.H."/>
            <person name="Piggott A.M."/>
        </authorList>
    </citation>
    <scope>NUCLEOTIDE SEQUENCE</scope>
    <source>
        <strain evidence="4">MST-FP2251</strain>
    </source>
</reference>
<name>A0AAD4CPP6_ASPNN</name>
<comment type="caution">
    <text evidence="4">The sequence shown here is derived from an EMBL/GenBank/DDBJ whole genome shotgun (WGS) entry which is preliminary data.</text>
</comment>
<dbReference type="Gene3D" id="3.50.50.60">
    <property type="entry name" value="FAD/NAD(P)-binding domain"/>
    <property type="match status" value="2"/>
</dbReference>